<dbReference type="InterPro" id="IPR036259">
    <property type="entry name" value="MFS_trans_sf"/>
</dbReference>
<proteinExistence type="inferred from homology"/>
<evidence type="ECO:0000256" key="3">
    <source>
        <dbReference type="ARBA" id="ARBA00022692"/>
    </source>
</evidence>
<gene>
    <name evidence="7" type="ORF">GOP47_0013586</name>
</gene>
<feature type="transmembrane region" description="Helical" evidence="6">
    <location>
        <begin position="398"/>
        <end position="415"/>
    </location>
</feature>
<feature type="transmembrane region" description="Helical" evidence="6">
    <location>
        <begin position="197"/>
        <end position="217"/>
    </location>
</feature>
<dbReference type="Proteomes" id="UP000886520">
    <property type="component" value="Chromosome 13"/>
</dbReference>
<comment type="caution">
    <text evidence="7">The sequence shown here is derived from an EMBL/GenBank/DDBJ whole genome shotgun (WGS) entry which is preliminary data.</text>
</comment>
<dbReference type="AlphaFoldDB" id="A0A9D4ZFG5"/>
<name>A0A9D4ZFG5_ADICA</name>
<evidence type="ECO:0000256" key="6">
    <source>
        <dbReference type="SAM" id="Phobius"/>
    </source>
</evidence>
<feature type="transmembrane region" description="Helical" evidence="6">
    <location>
        <begin position="71"/>
        <end position="90"/>
    </location>
</feature>
<evidence type="ECO:0000256" key="4">
    <source>
        <dbReference type="ARBA" id="ARBA00022989"/>
    </source>
</evidence>
<protein>
    <submittedName>
        <fullName evidence="7">Uncharacterized protein</fullName>
    </submittedName>
</protein>
<evidence type="ECO:0000256" key="1">
    <source>
        <dbReference type="ARBA" id="ARBA00004141"/>
    </source>
</evidence>
<comment type="subcellular location">
    <subcellularLocation>
        <location evidence="1">Membrane</location>
        <topology evidence="1">Multi-pass membrane protein</topology>
    </subcellularLocation>
</comment>
<organism evidence="7 8">
    <name type="scientific">Adiantum capillus-veneris</name>
    <name type="common">Maidenhair fern</name>
    <dbReference type="NCBI Taxonomy" id="13818"/>
    <lineage>
        <taxon>Eukaryota</taxon>
        <taxon>Viridiplantae</taxon>
        <taxon>Streptophyta</taxon>
        <taxon>Embryophyta</taxon>
        <taxon>Tracheophyta</taxon>
        <taxon>Polypodiopsida</taxon>
        <taxon>Polypodiidae</taxon>
        <taxon>Polypodiales</taxon>
        <taxon>Pteridineae</taxon>
        <taxon>Pteridaceae</taxon>
        <taxon>Vittarioideae</taxon>
        <taxon>Adiantum</taxon>
    </lineage>
</organism>
<feature type="transmembrane region" description="Helical" evidence="6">
    <location>
        <begin position="523"/>
        <end position="546"/>
    </location>
</feature>
<dbReference type="InterPro" id="IPR000109">
    <property type="entry name" value="POT_fam"/>
</dbReference>
<dbReference type="Gene3D" id="1.20.1250.20">
    <property type="entry name" value="MFS general substrate transporter like domains"/>
    <property type="match status" value="1"/>
</dbReference>
<keyword evidence="4 6" id="KW-1133">Transmembrane helix</keyword>
<feature type="transmembrane region" description="Helical" evidence="6">
    <location>
        <begin position="480"/>
        <end position="503"/>
    </location>
</feature>
<feature type="transmembrane region" description="Helical" evidence="6">
    <location>
        <begin position="435"/>
        <end position="459"/>
    </location>
</feature>
<dbReference type="GO" id="GO:0022857">
    <property type="term" value="F:transmembrane transporter activity"/>
    <property type="evidence" value="ECO:0007669"/>
    <property type="project" value="InterPro"/>
</dbReference>
<feature type="transmembrane region" description="Helical" evidence="6">
    <location>
        <begin position="316"/>
        <end position="338"/>
    </location>
</feature>
<feature type="transmembrane region" description="Helical" evidence="6">
    <location>
        <begin position="29"/>
        <end position="51"/>
    </location>
</feature>
<dbReference type="PANTHER" id="PTHR11654">
    <property type="entry name" value="OLIGOPEPTIDE TRANSPORTER-RELATED"/>
    <property type="match status" value="1"/>
</dbReference>
<dbReference type="EMBL" id="JABFUD020000013">
    <property type="protein sequence ID" value="KAI5071335.1"/>
    <property type="molecule type" value="Genomic_DNA"/>
</dbReference>
<keyword evidence="8" id="KW-1185">Reference proteome</keyword>
<accession>A0A9D4ZFG5</accession>
<keyword evidence="5 6" id="KW-0472">Membrane</keyword>
<evidence type="ECO:0000256" key="5">
    <source>
        <dbReference type="ARBA" id="ARBA00023136"/>
    </source>
</evidence>
<dbReference type="OrthoDB" id="1892585at2759"/>
<feature type="transmembrane region" description="Helical" evidence="6">
    <location>
        <begin position="358"/>
        <end position="377"/>
    </location>
</feature>
<evidence type="ECO:0000256" key="2">
    <source>
        <dbReference type="ARBA" id="ARBA00005982"/>
    </source>
</evidence>
<keyword evidence="3 6" id="KW-0812">Transmembrane</keyword>
<evidence type="ECO:0000313" key="8">
    <source>
        <dbReference type="Proteomes" id="UP000886520"/>
    </source>
</evidence>
<feature type="transmembrane region" description="Helical" evidence="6">
    <location>
        <begin position="97"/>
        <end position="117"/>
    </location>
</feature>
<comment type="similarity">
    <text evidence="2">Belongs to the major facilitator superfamily. Proton-dependent oligopeptide transporter (POT/PTR) (TC 2.A.17) family.</text>
</comment>
<dbReference type="Pfam" id="PF00854">
    <property type="entry name" value="PTR2"/>
    <property type="match status" value="1"/>
</dbReference>
<dbReference type="GO" id="GO:0016020">
    <property type="term" value="C:membrane"/>
    <property type="evidence" value="ECO:0007669"/>
    <property type="project" value="UniProtKB-SubCell"/>
</dbReference>
<sequence>MAVEVHEVVDWRFRQVSPKRRLGGWRGSFFMLGAACCGYLAFGGIFFNLVLYLIRVWGESPSTAANDLTNLLGTMFFTALIGAFLGDAYLGRLWTVLLFLLIYLLGCVLLGVAVTLQEHADVTKPLPNGLKTFLFAALYITAVGNGSYEPVLASLGGDQFETTGEKTTFFNWFFVFCNVGQLVALTFVTYFENNGQWALGFWISGGIVLISLPLYMVGAPFCRQFRPGGNPFLRISQVFVCALRKKARVSPRGNDLYEVQDGGGLSAIPGSRRLSHSKQFRWLDRAALATNDDEKANPWRVCTVTQVEEVKCLIRIAPFLIAGVLFNTIIAQLTTLFIEQGATMDGHIGHHFNIPPGSMQVFTVLTSVLFTPFYDYILVPLLRKRTGHEKGITTLQRMGWGIVISIIAMVVAAVVEKKRLNAARASPLIDVPFAVLPISIYWLVPQYVIVGISLVFAIVGQMDFFYTELSDGMRSVGISLPLVCRGLGSYASTLLVTITTHITTSGGKLGWIPRNLNRGHIDYFYWLLAVLMAVTLVFYLIAAHFYSYLRVAPAKEGVEEVELMRKGSS</sequence>
<feature type="transmembrane region" description="Helical" evidence="6">
    <location>
        <begin position="169"/>
        <end position="191"/>
    </location>
</feature>
<evidence type="ECO:0000313" key="7">
    <source>
        <dbReference type="EMBL" id="KAI5071335.1"/>
    </source>
</evidence>
<feature type="transmembrane region" description="Helical" evidence="6">
    <location>
        <begin position="129"/>
        <end position="148"/>
    </location>
</feature>
<reference evidence="7" key="1">
    <citation type="submission" date="2021-01" db="EMBL/GenBank/DDBJ databases">
        <title>Adiantum capillus-veneris genome.</title>
        <authorList>
            <person name="Fang Y."/>
            <person name="Liao Q."/>
        </authorList>
    </citation>
    <scope>NUCLEOTIDE SEQUENCE</scope>
    <source>
        <strain evidence="7">H3</strain>
        <tissue evidence="7">Leaf</tissue>
    </source>
</reference>
<dbReference type="SUPFAM" id="SSF103473">
    <property type="entry name" value="MFS general substrate transporter"/>
    <property type="match status" value="1"/>
</dbReference>